<evidence type="ECO:0000313" key="2">
    <source>
        <dbReference type="EMBL" id="ARI78907.1"/>
    </source>
</evidence>
<name>A0A1W6A087_9BACI</name>
<dbReference type="KEGG" id="hmn:HM131_19665"/>
<dbReference type="Proteomes" id="UP000192527">
    <property type="component" value="Chromosome"/>
</dbReference>
<evidence type="ECO:0000256" key="1">
    <source>
        <dbReference type="SAM" id="Phobius"/>
    </source>
</evidence>
<organism evidence="2 3">
    <name type="scientific">Halobacillus mangrovi</name>
    <dbReference type="NCBI Taxonomy" id="402384"/>
    <lineage>
        <taxon>Bacteria</taxon>
        <taxon>Bacillati</taxon>
        <taxon>Bacillota</taxon>
        <taxon>Bacilli</taxon>
        <taxon>Bacillales</taxon>
        <taxon>Bacillaceae</taxon>
        <taxon>Halobacillus</taxon>
    </lineage>
</organism>
<sequence length="35" mass="3996">MRPIISTYEALMIMLAFGTFILTLLALIIKINNKK</sequence>
<keyword evidence="1" id="KW-0812">Transmembrane</keyword>
<dbReference type="InterPro" id="IPR031616">
    <property type="entry name" value="BsrE-like"/>
</dbReference>
<proteinExistence type="predicted"/>
<dbReference type="EMBL" id="CP020772">
    <property type="protein sequence ID" value="ARI78907.1"/>
    <property type="molecule type" value="Genomic_DNA"/>
</dbReference>
<reference evidence="2 3" key="1">
    <citation type="submission" date="2017-04" db="EMBL/GenBank/DDBJ databases">
        <title>The whole genome sequencing and assembly of Halobacillus mangrovi strain.</title>
        <authorList>
            <person name="Lee S.-J."/>
            <person name="Park M.-K."/>
            <person name="Kim J.-Y."/>
            <person name="Lee Y.-J."/>
            <person name="Yi H."/>
            <person name="Bahn Y.-S."/>
            <person name="Kim J.F."/>
            <person name="Lee D.-W."/>
        </authorList>
    </citation>
    <scope>NUCLEOTIDE SEQUENCE [LARGE SCALE GENOMIC DNA]</scope>
    <source>
        <strain evidence="2 3">KTB 131</strain>
    </source>
</reference>
<keyword evidence="1" id="KW-1133">Transmembrane helix</keyword>
<gene>
    <name evidence="2" type="ORF">HM131_19665</name>
</gene>
<dbReference type="Pfam" id="PF16935">
    <property type="entry name" value="Hol_Tox"/>
    <property type="match status" value="1"/>
</dbReference>
<feature type="transmembrane region" description="Helical" evidence="1">
    <location>
        <begin position="12"/>
        <end position="29"/>
    </location>
</feature>
<keyword evidence="1" id="KW-0472">Membrane</keyword>
<dbReference type="AlphaFoldDB" id="A0A1W6A087"/>
<dbReference type="RefSeq" id="WP_085031417.1">
    <property type="nucleotide sequence ID" value="NZ_CP020772.1"/>
</dbReference>
<keyword evidence="3" id="KW-1185">Reference proteome</keyword>
<dbReference type="OrthoDB" id="2972550at2"/>
<accession>A0A1W6A087</accession>
<protein>
    <recommendedName>
        <fullName evidence="4">Holin-like toxin</fullName>
    </recommendedName>
</protein>
<evidence type="ECO:0008006" key="4">
    <source>
        <dbReference type="Google" id="ProtNLM"/>
    </source>
</evidence>
<evidence type="ECO:0000313" key="3">
    <source>
        <dbReference type="Proteomes" id="UP000192527"/>
    </source>
</evidence>